<proteinExistence type="predicted"/>
<evidence type="ECO:0000313" key="3">
    <source>
        <dbReference type="Proteomes" id="UP000027661"/>
    </source>
</evidence>
<gene>
    <name evidence="2" type="ORF">M099_3293</name>
</gene>
<dbReference type="EMBL" id="JNHM01000081">
    <property type="protein sequence ID" value="KDS48460.1"/>
    <property type="molecule type" value="Genomic_DNA"/>
</dbReference>
<name>A0A069SBP2_PHOVU</name>
<keyword evidence="1" id="KW-0472">Membrane</keyword>
<dbReference type="Proteomes" id="UP000027661">
    <property type="component" value="Unassembled WGS sequence"/>
</dbReference>
<organism evidence="2 3">
    <name type="scientific">Phocaeicola vulgatus str. 3975 RP4</name>
    <dbReference type="NCBI Taxonomy" id="1339352"/>
    <lineage>
        <taxon>Bacteria</taxon>
        <taxon>Pseudomonadati</taxon>
        <taxon>Bacteroidota</taxon>
        <taxon>Bacteroidia</taxon>
        <taxon>Bacteroidales</taxon>
        <taxon>Bacteroidaceae</taxon>
        <taxon>Phocaeicola</taxon>
    </lineage>
</organism>
<dbReference type="AlphaFoldDB" id="A0A069SBP2"/>
<keyword evidence="1" id="KW-1133">Transmembrane helix</keyword>
<evidence type="ECO:0000313" key="2">
    <source>
        <dbReference type="EMBL" id="KDS48460.1"/>
    </source>
</evidence>
<sequence>MCFVNSPPTSLYILDWELVTPFVFLFLSICMAISAGTLFDGFGYLC</sequence>
<protein>
    <submittedName>
        <fullName evidence="2">Uncharacterized protein</fullName>
    </submittedName>
</protein>
<accession>A0A069SBP2</accession>
<reference evidence="2 3" key="1">
    <citation type="submission" date="2014-04" db="EMBL/GenBank/DDBJ databases">
        <authorList>
            <person name="Sears C."/>
            <person name="Carroll K."/>
            <person name="Sack B.R."/>
            <person name="Qadri F."/>
            <person name="Myers L.L."/>
            <person name="Chung G.-T."/>
            <person name="Escheverria P."/>
            <person name="Fraser C.M."/>
            <person name="Sadzewicz L."/>
            <person name="Shefchek K.A."/>
            <person name="Tallon L."/>
            <person name="Das S.P."/>
            <person name="Daugherty S."/>
            <person name="Mongodin E.F."/>
        </authorList>
    </citation>
    <scope>NUCLEOTIDE SEQUENCE [LARGE SCALE GENOMIC DNA]</scope>
    <source>
        <strain evidence="2 3">3975 RP4</strain>
    </source>
</reference>
<dbReference type="PATRIC" id="fig|1339352.3.peg.3128"/>
<comment type="caution">
    <text evidence="2">The sequence shown here is derived from an EMBL/GenBank/DDBJ whole genome shotgun (WGS) entry which is preliminary data.</text>
</comment>
<evidence type="ECO:0000256" key="1">
    <source>
        <dbReference type="SAM" id="Phobius"/>
    </source>
</evidence>
<keyword evidence="1" id="KW-0812">Transmembrane</keyword>
<feature type="transmembrane region" description="Helical" evidence="1">
    <location>
        <begin position="22"/>
        <end position="45"/>
    </location>
</feature>